<protein>
    <recommendedName>
        <fullName evidence="1">Methyltransferase domain-containing protein</fullName>
    </recommendedName>
</protein>
<dbReference type="Pfam" id="PF13847">
    <property type="entry name" value="Methyltransf_31"/>
    <property type="match status" value="1"/>
</dbReference>
<feature type="domain" description="Methyltransferase" evidence="1">
    <location>
        <begin position="15"/>
        <end position="124"/>
    </location>
</feature>
<evidence type="ECO:0000313" key="2">
    <source>
        <dbReference type="EMBL" id="AXC09956.1"/>
    </source>
</evidence>
<dbReference type="AlphaFoldDB" id="A0A2Z5FTZ5"/>
<dbReference type="KEGG" id="abas:ACPOL_0583"/>
<dbReference type="Proteomes" id="UP000253606">
    <property type="component" value="Chromosome"/>
</dbReference>
<keyword evidence="3" id="KW-1185">Reference proteome</keyword>
<accession>A0A2Z5FTZ5</accession>
<gene>
    <name evidence="2" type="ORF">ACPOL_0583</name>
</gene>
<dbReference type="InterPro" id="IPR025714">
    <property type="entry name" value="Methyltranfer_dom"/>
</dbReference>
<dbReference type="PANTHER" id="PTHR43861">
    <property type="entry name" value="TRANS-ACONITATE 2-METHYLTRANSFERASE-RELATED"/>
    <property type="match status" value="1"/>
</dbReference>
<dbReference type="CDD" id="cd02440">
    <property type="entry name" value="AdoMet_MTases"/>
    <property type="match status" value="1"/>
</dbReference>
<proteinExistence type="predicted"/>
<dbReference type="Gene3D" id="3.40.50.150">
    <property type="entry name" value="Vaccinia Virus protein VP39"/>
    <property type="match status" value="1"/>
</dbReference>
<dbReference type="EMBL" id="CP030840">
    <property type="protein sequence ID" value="AXC09956.1"/>
    <property type="molecule type" value="Genomic_DNA"/>
</dbReference>
<sequence>MGTWTENYLLAAGLEKGMNVLDLGSGMGDVTLLAAEIVGPSGSVTGIDRDPVVLQKAKERVQAQGHSAPVTFLHSEILNFRPKSQFDAIIGRYVLLYQPDPSRVLSHAAAFLRRGGILCFHELSFGTPASSYPATSLFGDTVKLIGEVIRRSGINPDFGLFLAKTFADAGFSRPTIKADVPVGGEAGSYIYGWATETVKTLLPVIETLGLGTAHDLQIETLAQRMEEEAVVNHSELVGPLQVGAWLRT</sequence>
<dbReference type="PANTHER" id="PTHR43861:SF1">
    <property type="entry name" value="TRANS-ACONITATE 2-METHYLTRANSFERASE"/>
    <property type="match status" value="1"/>
</dbReference>
<evidence type="ECO:0000259" key="1">
    <source>
        <dbReference type="Pfam" id="PF13847"/>
    </source>
</evidence>
<name>A0A2Z5FTZ5_9BACT</name>
<reference evidence="2 3" key="1">
    <citation type="journal article" date="2018" name="Front. Microbiol.">
        <title>Hydrolytic Capabilities as a Key to Environmental Success: Chitinolytic and Cellulolytic Acidobacteria From Acidic Sub-arctic Soils and Boreal Peatlands.</title>
        <authorList>
            <person name="Belova S.E."/>
            <person name="Ravin N.V."/>
            <person name="Pankratov T.A."/>
            <person name="Rakitin A.L."/>
            <person name="Ivanova A.A."/>
            <person name="Beletsky A.V."/>
            <person name="Mardanov A.V."/>
            <person name="Sinninghe Damste J.S."/>
            <person name="Dedysh S.N."/>
        </authorList>
    </citation>
    <scope>NUCLEOTIDE SEQUENCE [LARGE SCALE GENOMIC DNA]</scope>
    <source>
        <strain evidence="2 3">SBC82</strain>
    </source>
</reference>
<dbReference type="SUPFAM" id="SSF53335">
    <property type="entry name" value="S-adenosyl-L-methionine-dependent methyltransferases"/>
    <property type="match status" value="1"/>
</dbReference>
<evidence type="ECO:0000313" key="3">
    <source>
        <dbReference type="Proteomes" id="UP000253606"/>
    </source>
</evidence>
<organism evidence="2 3">
    <name type="scientific">Acidisarcina polymorpha</name>
    <dbReference type="NCBI Taxonomy" id="2211140"/>
    <lineage>
        <taxon>Bacteria</taxon>
        <taxon>Pseudomonadati</taxon>
        <taxon>Acidobacteriota</taxon>
        <taxon>Terriglobia</taxon>
        <taxon>Terriglobales</taxon>
        <taxon>Acidobacteriaceae</taxon>
        <taxon>Acidisarcina</taxon>
    </lineage>
</organism>
<dbReference type="InterPro" id="IPR029063">
    <property type="entry name" value="SAM-dependent_MTases_sf"/>
</dbReference>